<feature type="region of interest" description="Disordered" evidence="1">
    <location>
        <begin position="1"/>
        <end position="20"/>
    </location>
</feature>
<feature type="compositionally biased region" description="Gly residues" evidence="1">
    <location>
        <begin position="38"/>
        <end position="50"/>
    </location>
</feature>
<feature type="region of interest" description="Disordered" evidence="1">
    <location>
        <begin position="26"/>
        <end position="65"/>
    </location>
</feature>
<dbReference type="EMBL" id="JANQDX010000002">
    <property type="protein sequence ID" value="KAL0927389.1"/>
    <property type="molecule type" value="Genomic_DNA"/>
</dbReference>
<organism evidence="2 3">
    <name type="scientific">Dendrobium thyrsiflorum</name>
    <name type="common">Pinecone-like raceme dendrobium</name>
    <name type="synonym">Orchid</name>
    <dbReference type="NCBI Taxonomy" id="117978"/>
    <lineage>
        <taxon>Eukaryota</taxon>
        <taxon>Viridiplantae</taxon>
        <taxon>Streptophyta</taxon>
        <taxon>Embryophyta</taxon>
        <taxon>Tracheophyta</taxon>
        <taxon>Spermatophyta</taxon>
        <taxon>Magnoliopsida</taxon>
        <taxon>Liliopsida</taxon>
        <taxon>Asparagales</taxon>
        <taxon>Orchidaceae</taxon>
        <taxon>Epidendroideae</taxon>
        <taxon>Malaxideae</taxon>
        <taxon>Dendrobiinae</taxon>
        <taxon>Dendrobium</taxon>
    </lineage>
</organism>
<sequence length="65" mass="6749">MDYMGCTPTERNISDSVSPIPIAESQYVRSPNPSTGIRRGGGGGGRGGGAAVTTGWKFDGWDEST</sequence>
<evidence type="ECO:0000313" key="3">
    <source>
        <dbReference type="Proteomes" id="UP001552299"/>
    </source>
</evidence>
<protein>
    <submittedName>
        <fullName evidence="2">Uncharacterized protein</fullName>
    </submittedName>
</protein>
<dbReference type="AlphaFoldDB" id="A0ABD0VQV3"/>
<reference evidence="2 3" key="1">
    <citation type="journal article" date="2024" name="Plant Biotechnol. J.">
        <title>Dendrobium thyrsiflorum genome and its molecular insights into genes involved in important horticultural traits.</title>
        <authorList>
            <person name="Chen B."/>
            <person name="Wang J.Y."/>
            <person name="Zheng P.J."/>
            <person name="Li K.L."/>
            <person name="Liang Y.M."/>
            <person name="Chen X.F."/>
            <person name="Zhang C."/>
            <person name="Zhao X."/>
            <person name="He X."/>
            <person name="Zhang G.Q."/>
            <person name="Liu Z.J."/>
            <person name="Xu Q."/>
        </authorList>
    </citation>
    <scope>NUCLEOTIDE SEQUENCE [LARGE SCALE GENOMIC DNA]</scope>
    <source>
        <strain evidence="2">GZMU011</strain>
    </source>
</reference>
<dbReference type="Proteomes" id="UP001552299">
    <property type="component" value="Unassembled WGS sequence"/>
</dbReference>
<name>A0ABD0VQV3_DENTH</name>
<evidence type="ECO:0000256" key="1">
    <source>
        <dbReference type="SAM" id="MobiDB-lite"/>
    </source>
</evidence>
<gene>
    <name evidence="2" type="ORF">M5K25_001554</name>
</gene>
<evidence type="ECO:0000313" key="2">
    <source>
        <dbReference type="EMBL" id="KAL0927389.1"/>
    </source>
</evidence>
<accession>A0ABD0VQV3</accession>
<proteinExistence type="predicted"/>
<keyword evidence="3" id="KW-1185">Reference proteome</keyword>
<comment type="caution">
    <text evidence="2">The sequence shown here is derived from an EMBL/GenBank/DDBJ whole genome shotgun (WGS) entry which is preliminary data.</text>
</comment>